<feature type="compositionally biased region" description="Low complexity" evidence="1">
    <location>
        <begin position="20"/>
        <end position="31"/>
    </location>
</feature>
<feature type="region of interest" description="Disordered" evidence="1">
    <location>
        <begin position="1"/>
        <end position="55"/>
    </location>
</feature>
<evidence type="ECO:0000313" key="4">
    <source>
        <dbReference type="Proteomes" id="UP001529510"/>
    </source>
</evidence>
<dbReference type="AlphaFoldDB" id="A0ABD0RGL8"/>
<sequence>LGPPTKPSLDDSYSPYNLIPSSESPASPLAPHDSWGQGKNTNDKISNGTNVNWPP</sequence>
<feature type="non-terminal residue" evidence="3">
    <location>
        <position position="55"/>
    </location>
</feature>
<dbReference type="EMBL" id="JAMKFB020000003">
    <property type="protein sequence ID" value="KAL0197466.1"/>
    <property type="molecule type" value="Genomic_DNA"/>
</dbReference>
<keyword evidence="4" id="KW-1185">Reference proteome</keyword>
<feature type="non-terminal residue" evidence="3">
    <location>
        <position position="1"/>
    </location>
</feature>
<name>A0ABD0RGL8_CIRMR</name>
<feature type="domain" description="TNRC6 PABC binding" evidence="2">
    <location>
        <begin position="7"/>
        <end position="55"/>
    </location>
</feature>
<organism evidence="3 4">
    <name type="scientific">Cirrhinus mrigala</name>
    <name type="common">Mrigala</name>
    <dbReference type="NCBI Taxonomy" id="683832"/>
    <lineage>
        <taxon>Eukaryota</taxon>
        <taxon>Metazoa</taxon>
        <taxon>Chordata</taxon>
        <taxon>Craniata</taxon>
        <taxon>Vertebrata</taxon>
        <taxon>Euteleostomi</taxon>
        <taxon>Actinopterygii</taxon>
        <taxon>Neopterygii</taxon>
        <taxon>Teleostei</taxon>
        <taxon>Ostariophysi</taxon>
        <taxon>Cypriniformes</taxon>
        <taxon>Cyprinidae</taxon>
        <taxon>Labeoninae</taxon>
        <taxon>Labeonini</taxon>
        <taxon>Cirrhinus</taxon>
    </lineage>
</organism>
<gene>
    <name evidence="3" type="ORF">M9458_006006</name>
</gene>
<protein>
    <recommendedName>
        <fullName evidence="2">TNRC6 PABC binding domain-containing protein</fullName>
    </recommendedName>
</protein>
<reference evidence="3 4" key="1">
    <citation type="submission" date="2024-05" db="EMBL/GenBank/DDBJ databases">
        <title>Genome sequencing and assembly of Indian major carp, Cirrhinus mrigala (Hamilton, 1822).</title>
        <authorList>
            <person name="Mohindra V."/>
            <person name="Chowdhury L.M."/>
            <person name="Lal K."/>
            <person name="Jena J.K."/>
        </authorList>
    </citation>
    <scope>NUCLEOTIDE SEQUENCE [LARGE SCALE GENOMIC DNA]</scope>
    <source>
        <strain evidence="3">CM1030</strain>
        <tissue evidence="3">Blood</tissue>
    </source>
</reference>
<evidence type="ECO:0000259" key="2">
    <source>
        <dbReference type="Pfam" id="PF16608"/>
    </source>
</evidence>
<evidence type="ECO:0000256" key="1">
    <source>
        <dbReference type="SAM" id="MobiDB-lite"/>
    </source>
</evidence>
<feature type="compositionally biased region" description="Polar residues" evidence="1">
    <location>
        <begin position="37"/>
        <end position="55"/>
    </location>
</feature>
<dbReference type="Pfam" id="PF16608">
    <property type="entry name" value="TNRC6-PABC_bdg"/>
    <property type="match status" value="1"/>
</dbReference>
<dbReference type="InterPro" id="IPR032226">
    <property type="entry name" value="TNRC6_PABC-bd"/>
</dbReference>
<dbReference type="Proteomes" id="UP001529510">
    <property type="component" value="Unassembled WGS sequence"/>
</dbReference>
<accession>A0ABD0RGL8</accession>
<evidence type="ECO:0000313" key="3">
    <source>
        <dbReference type="EMBL" id="KAL0197466.1"/>
    </source>
</evidence>
<comment type="caution">
    <text evidence="3">The sequence shown here is derived from an EMBL/GenBank/DDBJ whole genome shotgun (WGS) entry which is preliminary data.</text>
</comment>
<proteinExistence type="predicted"/>